<dbReference type="PANTHER" id="PTHR48154:SF1">
    <property type="entry name" value="PROTEIN, PUTATIVE-RELATED"/>
    <property type="match status" value="1"/>
</dbReference>
<name>A0A9D4X6U2_PEA</name>
<organism evidence="2 3">
    <name type="scientific">Pisum sativum</name>
    <name type="common">Garden pea</name>
    <name type="synonym">Lathyrus oleraceus</name>
    <dbReference type="NCBI Taxonomy" id="3888"/>
    <lineage>
        <taxon>Eukaryota</taxon>
        <taxon>Viridiplantae</taxon>
        <taxon>Streptophyta</taxon>
        <taxon>Embryophyta</taxon>
        <taxon>Tracheophyta</taxon>
        <taxon>Spermatophyta</taxon>
        <taxon>Magnoliopsida</taxon>
        <taxon>eudicotyledons</taxon>
        <taxon>Gunneridae</taxon>
        <taxon>Pentapetalae</taxon>
        <taxon>rosids</taxon>
        <taxon>fabids</taxon>
        <taxon>Fabales</taxon>
        <taxon>Fabaceae</taxon>
        <taxon>Papilionoideae</taxon>
        <taxon>50 kb inversion clade</taxon>
        <taxon>NPAAA clade</taxon>
        <taxon>Hologalegina</taxon>
        <taxon>IRL clade</taxon>
        <taxon>Fabeae</taxon>
        <taxon>Lathyrus</taxon>
    </lineage>
</organism>
<comment type="caution">
    <text evidence="2">The sequence shown here is derived from an EMBL/GenBank/DDBJ whole genome shotgun (WGS) entry which is preliminary data.</text>
</comment>
<feature type="domain" description="DUF7745" evidence="1">
    <location>
        <begin position="1"/>
        <end position="138"/>
    </location>
</feature>
<dbReference type="Gramene" id="Psat05G0825700-T1">
    <property type="protein sequence ID" value="KAI5414045.1"/>
    <property type="gene ID" value="KIW84_058257"/>
</dbReference>
<dbReference type="Proteomes" id="UP001058974">
    <property type="component" value="Chromosome 5"/>
</dbReference>
<dbReference type="AlphaFoldDB" id="A0A9D4X6U2"/>
<accession>A0A9D4X6U2</accession>
<reference evidence="2 3" key="1">
    <citation type="journal article" date="2022" name="Nat. Genet.">
        <title>Improved pea reference genome and pan-genome highlight genomic features and evolutionary characteristics.</title>
        <authorList>
            <person name="Yang T."/>
            <person name="Liu R."/>
            <person name="Luo Y."/>
            <person name="Hu S."/>
            <person name="Wang D."/>
            <person name="Wang C."/>
            <person name="Pandey M.K."/>
            <person name="Ge S."/>
            <person name="Xu Q."/>
            <person name="Li N."/>
            <person name="Li G."/>
            <person name="Huang Y."/>
            <person name="Saxena R.K."/>
            <person name="Ji Y."/>
            <person name="Li M."/>
            <person name="Yan X."/>
            <person name="He Y."/>
            <person name="Liu Y."/>
            <person name="Wang X."/>
            <person name="Xiang C."/>
            <person name="Varshney R.K."/>
            <person name="Ding H."/>
            <person name="Gao S."/>
            <person name="Zong X."/>
        </authorList>
    </citation>
    <scope>NUCLEOTIDE SEQUENCE [LARGE SCALE GENOMIC DNA]</scope>
    <source>
        <strain evidence="2 3">cv. Zhongwan 6</strain>
    </source>
</reference>
<dbReference type="Pfam" id="PF24924">
    <property type="entry name" value="DUF7745"/>
    <property type="match status" value="1"/>
</dbReference>
<evidence type="ECO:0000313" key="3">
    <source>
        <dbReference type="Proteomes" id="UP001058974"/>
    </source>
</evidence>
<evidence type="ECO:0000313" key="2">
    <source>
        <dbReference type="EMBL" id="KAI5414045.1"/>
    </source>
</evidence>
<evidence type="ECO:0000259" key="1">
    <source>
        <dbReference type="Pfam" id="PF24924"/>
    </source>
</evidence>
<proteinExistence type="predicted"/>
<gene>
    <name evidence="2" type="ORF">KIW84_058257</name>
</gene>
<dbReference type="InterPro" id="IPR056647">
    <property type="entry name" value="DUF7745"/>
</dbReference>
<dbReference type="EMBL" id="JAMSHJ010000005">
    <property type="protein sequence ID" value="KAI5414045.1"/>
    <property type="molecule type" value="Genomic_DNA"/>
</dbReference>
<protein>
    <recommendedName>
        <fullName evidence="1">DUF7745 domain-containing protein</fullName>
    </recommendedName>
</protein>
<sequence>MAPTLEKFGKILEISKSMKGPLKMTGYHPTVEEVAYHLCIHEADMQANLRVCGDFKGFLREYLEKRVDEFATSLQWDAMDNIMILLTFGLILVPTEKDFVDYTTTNLFLAVKVGDEDLVPALLADVYYTLYQRHINSGALEQLKRSEERTILEEEKEEQAYVDLRVASSSLSAHKEELD</sequence>
<dbReference type="PANTHER" id="PTHR48154">
    <property type="entry name" value="PROTEIN, PUTATIVE-RELATED"/>
    <property type="match status" value="1"/>
</dbReference>
<keyword evidence="3" id="KW-1185">Reference proteome</keyword>